<dbReference type="Proteomes" id="UP000611459">
    <property type="component" value="Unassembled WGS sequence"/>
</dbReference>
<reference evidence="4 7" key="3">
    <citation type="submission" date="2021-12" db="EMBL/GenBank/DDBJ databases">
        <title>Genomic and phenotypic characterization of three Burkholderia contaminans isolates recovered from different sources.</title>
        <authorList>
            <person name="Lopez De Volder A."/>
            <person name="Fan Y."/>
            <person name="Nunvar J."/>
            <person name="Herrera T."/>
            <person name="Timp W."/>
            <person name="Degrossi J."/>
        </authorList>
    </citation>
    <scope>NUCLEOTIDE SEQUENCE [LARGE SCALE GENOMIC DNA]</scope>
    <source>
        <strain evidence="4 7">LMG 23361</strain>
    </source>
</reference>
<evidence type="ECO:0008006" key="8">
    <source>
        <dbReference type="Google" id="ProtNLM"/>
    </source>
</evidence>
<dbReference type="EMBL" id="JAGEMX010000029">
    <property type="protein sequence ID" value="MBO1835336.1"/>
    <property type="molecule type" value="Genomic_DNA"/>
</dbReference>
<evidence type="ECO:0000313" key="6">
    <source>
        <dbReference type="Proteomes" id="UP000664048"/>
    </source>
</evidence>
<dbReference type="AlphaFoldDB" id="A0A1E3FPD9"/>
<dbReference type="EMBL" id="CP090642">
    <property type="protein sequence ID" value="WFN22593.1"/>
    <property type="molecule type" value="Genomic_DNA"/>
</dbReference>
<dbReference type="Proteomes" id="UP001220209">
    <property type="component" value="Chromosome 3"/>
</dbReference>
<keyword evidence="1" id="KW-0732">Signal</keyword>
<accession>A0A1E3FPD9</accession>
<dbReference type="Proteomes" id="UP000664048">
    <property type="component" value="Unassembled WGS sequence"/>
</dbReference>
<dbReference type="EMBL" id="JAENIB010000034">
    <property type="protein sequence ID" value="MBK1935638.1"/>
    <property type="molecule type" value="Genomic_DNA"/>
</dbReference>
<evidence type="ECO:0000313" key="4">
    <source>
        <dbReference type="EMBL" id="WFN22593.1"/>
    </source>
</evidence>
<proteinExistence type="predicted"/>
<gene>
    <name evidence="3" type="ORF">J4M89_38735</name>
    <name evidence="2" type="ORF">JIN94_37725</name>
    <name evidence="4" type="ORF">LXE91_38640</name>
</gene>
<dbReference type="OrthoDB" id="9009992at2"/>
<evidence type="ECO:0000256" key="1">
    <source>
        <dbReference type="SAM" id="SignalP"/>
    </source>
</evidence>
<evidence type="ECO:0000313" key="5">
    <source>
        <dbReference type="Proteomes" id="UP000611459"/>
    </source>
</evidence>
<sequence length="191" mass="20224">MLQQPKRIRRWALTICAGLSLGGAVQAADNCQMHTGLSQLDYGAQYRQTILGQPASAVGYSLGKRLVSVSIVCKEPVRMAIFLRGDALDDGAFRFGEQGVLSVTAGDANLDGKSVALGRVEHAGQQPSEPAGRVGLHPRSGVVVLAQGVPEAGSRLSLQLELEPVIPRSAIEVLNSESNWSSSHALELVPF</sequence>
<dbReference type="RefSeq" id="WP_039343203.1">
    <property type="nucleotide sequence ID" value="NZ_AP018359.1"/>
</dbReference>
<organism evidence="2 5">
    <name type="scientific">Burkholderia contaminans</name>
    <dbReference type="NCBI Taxonomy" id="488447"/>
    <lineage>
        <taxon>Bacteria</taxon>
        <taxon>Pseudomonadati</taxon>
        <taxon>Pseudomonadota</taxon>
        <taxon>Betaproteobacteria</taxon>
        <taxon>Burkholderiales</taxon>
        <taxon>Burkholderiaceae</taxon>
        <taxon>Burkholderia</taxon>
        <taxon>Burkholderia cepacia complex</taxon>
    </lineage>
</organism>
<dbReference type="GeneID" id="93195657"/>
<evidence type="ECO:0000313" key="7">
    <source>
        <dbReference type="Proteomes" id="UP001220209"/>
    </source>
</evidence>
<name>A0A1E3FPD9_9BURK</name>
<protein>
    <recommendedName>
        <fullName evidence="8">DUF1120 domain-containing protein</fullName>
    </recommendedName>
</protein>
<feature type="signal peptide" evidence="1">
    <location>
        <begin position="1"/>
        <end position="27"/>
    </location>
</feature>
<reference evidence="2" key="1">
    <citation type="submission" date="2021-01" db="EMBL/GenBank/DDBJ databases">
        <title>Outbreak of Burkholderia contaminns endophthalmitis traced to a clinical ventilation system.</title>
        <authorList>
            <person name="Lipuma J."/>
            <person name="Spilker T."/>
            <person name="Kratholm J."/>
        </authorList>
    </citation>
    <scope>NUCLEOTIDE SEQUENCE</scope>
    <source>
        <strain evidence="2">HI4954</strain>
    </source>
</reference>
<reference evidence="3 6" key="2">
    <citation type="submission" date="2021-03" db="EMBL/GenBank/DDBJ databases">
        <title>Clinical course, treatment and visual outcome of an outbreak of Burkholderia contaminans endophthalmitis following cataract surgery.</title>
        <authorList>
            <person name="Lind C."/>
            <person name="Olsen K."/>
            <person name="Angelsen N.K."/>
            <person name="Krefting E.A."/>
            <person name="Fossen K."/>
            <person name="Gravningen K."/>
            <person name="Depoorter E."/>
            <person name="Vandamme P."/>
            <person name="Bertelsen G."/>
        </authorList>
    </citation>
    <scope>NUCLEOTIDE SEQUENCE [LARGE SCALE GENOMIC DNA]</scope>
    <source>
        <strain evidence="3 6">51242556</strain>
    </source>
</reference>
<evidence type="ECO:0000313" key="3">
    <source>
        <dbReference type="EMBL" id="MBO1835336.1"/>
    </source>
</evidence>
<feature type="chain" id="PRO_5044557019" description="DUF1120 domain-containing protein" evidence="1">
    <location>
        <begin position="28"/>
        <end position="191"/>
    </location>
</feature>
<keyword evidence="6" id="KW-1185">Reference proteome</keyword>
<evidence type="ECO:0000313" key="2">
    <source>
        <dbReference type="EMBL" id="MBK1935638.1"/>
    </source>
</evidence>